<gene>
    <name evidence="5" type="ORF">UFOVP1071_24</name>
</gene>
<accession>A0A6J5QK23</accession>
<organism evidence="5">
    <name type="scientific">uncultured Caudovirales phage</name>
    <dbReference type="NCBI Taxonomy" id="2100421"/>
    <lineage>
        <taxon>Viruses</taxon>
        <taxon>Duplodnaviria</taxon>
        <taxon>Heunggongvirae</taxon>
        <taxon>Uroviricota</taxon>
        <taxon>Caudoviricetes</taxon>
        <taxon>Peduoviridae</taxon>
        <taxon>Maltschvirus</taxon>
        <taxon>Maltschvirus maltsch</taxon>
    </lineage>
</organism>
<dbReference type="EMBL" id="LR797022">
    <property type="protein sequence ID" value="CAB4181315.1"/>
    <property type="molecule type" value="Genomic_DNA"/>
</dbReference>
<evidence type="ECO:0000256" key="1">
    <source>
        <dbReference type="ARBA" id="ARBA00001946"/>
    </source>
</evidence>
<comment type="cofactor">
    <cofactor evidence="1">
        <name>Mg(2+)</name>
        <dbReference type="ChEBI" id="CHEBI:18420"/>
    </cofactor>
</comment>
<feature type="compositionally biased region" description="Basic and acidic residues" evidence="3">
    <location>
        <begin position="139"/>
        <end position="153"/>
    </location>
</feature>
<evidence type="ECO:0000259" key="4">
    <source>
        <dbReference type="PROSITE" id="PS50164"/>
    </source>
</evidence>
<dbReference type="PROSITE" id="PS50164">
    <property type="entry name" value="GIY_YIG"/>
    <property type="match status" value="1"/>
</dbReference>
<evidence type="ECO:0000313" key="5">
    <source>
        <dbReference type="EMBL" id="CAB4181315.1"/>
    </source>
</evidence>
<dbReference type="CDD" id="cd10444">
    <property type="entry name" value="GIY-YIG_SegABCDEFG"/>
    <property type="match status" value="1"/>
</dbReference>
<evidence type="ECO:0000256" key="2">
    <source>
        <dbReference type="ARBA" id="ARBA00022842"/>
    </source>
</evidence>
<proteinExistence type="predicted"/>
<keyword evidence="2" id="KW-0460">Magnesium</keyword>
<feature type="region of interest" description="Disordered" evidence="3">
    <location>
        <begin position="121"/>
        <end position="159"/>
    </location>
</feature>
<dbReference type="InterPro" id="IPR000305">
    <property type="entry name" value="GIY-YIG_endonuc"/>
</dbReference>
<evidence type="ECO:0000256" key="3">
    <source>
        <dbReference type="SAM" id="MobiDB-lite"/>
    </source>
</evidence>
<dbReference type="InterPro" id="IPR035901">
    <property type="entry name" value="GIY-YIG_endonuc_sf"/>
</dbReference>
<reference evidence="5" key="1">
    <citation type="submission" date="2020-05" db="EMBL/GenBank/DDBJ databases">
        <authorList>
            <person name="Chiriac C."/>
            <person name="Salcher M."/>
            <person name="Ghai R."/>
            <person name="Kavagutti S V."/>
        </authorList>
    </citation>
    <scope>NUCLEOTIDE SEQUENCE</scope>
</reference>
<protein>
    <submittedName>
        <fullName evidence="5">GIY-YIG_SegABCDEFG domain containing protein</fullName>
    </submittedName>
</protein>
<feature type="domain" description="GIY-YIG" evidence="4">
    <location>
        <begin position="1"/>
        <end position="81"/>
    </location>
</feature>
<name>A0A6J5QK23_9CAUD</name>
<sequence length="159" mass="18078">MYTVYKITNKINSKYYIGVHKTDNPNDSYMGSGKAIQEAIKKHGRENFCKEILFITESKEVAYAKERELTVDFDDRNNYNMRIGGVGGFTTENAKKGYLAAGFSKELLSENGRKNVAKFTSEQLKENGRKGGLSLKSKPKSEEHKQKIREAILKRNKSL</sequence>
<dbReference type="SUPFAM" id="SSF82771">
    <property type="entry name" value="GIY-YIG endonuclease"/>
    <property type="match status" value="1"/>
</dbReference>
<dbReference type="Gene3D" id="3.40.1440.10">
    <property type="entry name" value="GIY-YIG endonuclease"/>
    <property type="match status" value="1"/>
</dbReference>